<dbReference type="Proteomes" id="UP000187209">
    <property type="component" value="Unassembled WGS sequence"/>
</dbReference>
<evidence type="ECO:0000313" key="4">
    <source>
        <dbReference type="Proteomes" id="UP000187209"/>
    </source>
</evidence>
<dbReference type="EMBL" id="MPUH01000279">
    <property type="protein sequence ID" value="OMJ84122.1"/>
    <property type="molecule type" value="Genomic_DNA"/>
</dbReference>
<evidence type="ECO:0000313" key="3">
    <source>
        <dbReference type="EMBL" id="OMJ84122.1"/>
    </source>
</evidence>
<comment type="similarity">
    <text evidence="1">Belongs to the CBF/MAK21 family.</text>
</comment>
<sequence>MEELEKKVLENLSDLDLLKQLTEKLHDGSTTKRMKTSESLCRVLEEYKNAGVLDLDNSVSHFLYKIFEQTAECALQGVNSTEEKYQAAWSLVLLRLIKITIAETPLHENVHFTTCINSLFSGRSLKVLSYLMREYQDISISIVKALTNHIKSTPALAENIINLVKAFPLSEKVKNVQFLSVKVQTNLPQKRKRVENFDPEVEKHKILIDTESWDYQYRESISRFWSTALFSCTKEKEMKIYLKFIPKIAFSQVNEPLMFSDFYLKAYDMGGNLAVQALNGLFILSTKYGLETKLYYNKLYALVKKRFSEGKIMKPGFLKLVELSLSSHLLPSALVASFIRLFVKESLRAPLSQVLWNLSMSLKCLKTHSALGKMVHNDLTEDVYDNNCLDPLATKASESSLWELLILKNHYHKAVVDLVKEFEKPIEKLPRIAPDQIDLPADENVVVLAPKVYEKLAF</sequence>
<dbReference type="PANTHER" id="PTHR12455:SF0">
    <property type="entry name" value="NUCLEOLAR COMPLEX PROTEIN 4 HOMOLOG"/>
    <property type="match status" value="1"/>
</dbReference>
<name>A0A1R2C521_9CILI</name>
<dbReference type="GO" id="GO:0032040">
    <property type="term" value="C:small-subunit processome"/>
    <property type="evidence" value="ECO:0007669"/>
    <property type="project" value="TreeGrafter"/>
</dbReference>
<dbReference type="PANTHER" id="PTHR12455">
    <property type="entry name" value="NUCLEOLAR COMPLEX PROTEIN 4"/>
    <property type="match status" value="1"/>
</dbReference>
<feature type="domain" description="CCAAT-binding factor" evidence="2">
    <location>
        <begin position="274"/>
        <end position="418"/>
    </location>
</feature>
<dbReference type="GO" id="GO:0030692">
    <property type="term" value="C:Noc4p-Nop14p complex"/>
    <property type="evidence" value="ECO:0007669"/>
    <property type="project" value="TreeGrafter"/>
</dbReference>
<keyword evidence="4" id="KW-1185">Reference proteome</keyword>
<accession>A0A1R2C521</accession>
<dbReference type="OrthoDB" id="42075at2759"/>
<evidence type="ECO:0000256" key="1">
    <source>
        <dbReference type="ARBA" id="ARBA00007797"/>
    </source>
</evidence>
<reference evidence="3 4" key="1">
    <citation type="submission" date="2016-11" db="EMBL/GenBank/DDBJ databases">
        <title>The macronuclear genome of Stentor coeruleus: a giant cell with tiny introns.</title>
        <authorList>
            <person name="Slabodnick M."/>
            <person name="Ruby J.G."/>
            <person name="Reiff S.B."/>
            <person name="Swart E.C."/>
            <person name="Gosai S."/>
            <person name="Prabakaran S."/>
            <person name="Witkowska E."/>
            <person name="Larue G.E."/>
            <person name="Fisher S."/>
            <person name="Freeman R.M."/>
            <person name="Gunawardena J."/>
            <person name="Chu W."/>
            <person name="Stover N.A."/>
            <person name="Gregory B.D."/>
            <person name="Nowacki M."/>
            <person name="Derisi J."/>
            <person name="Roy S.W."/>
            <person name="Marshall W.F."/>
            <person name="Sood P."/>
        </authorList>
    </citation>
    <scope>NUCLEOTIDE SEQUENCE [LARGE SCALE GENOMIC DNA]</scope>
    <source>
        <strain evidence="3">WM001</strain>
    </source>
</reference>
<dbReference type="AlphaFoldDB" id="A0A1R2C521"/>
<organism evidence="3 4">
    <name type="scientific">Stentor coeruleus</name>
    <dbReference type="NCBI Taxonomy" id="5963"/>
    <lineage>
        <taxon>Eukaryota</taxon>
        <taxon>Sar</taxon>
        <taxon>Alveolata</taxon>
        <taxon>Ciliophora</taxon>
        <taxon>Postciliodesmatophora</taxon>
        <taxon>Heterotrichea</taxon>
        <taxon>Heterotrichida</taxon>
        <taxon>Stentoridae</taxon>
        <taxon>Stentor</taxon>
    </lineage>
</organism>
<dbReference type="InterPro" id="IPR005612">
    <property type="entry name" value="CCAAT-binding_factor"/>
</dbReference>
<evidence type="ECO:0000259" key="2">
    <source>
        <dbReference type="Pfam" id="PF03914"/>
    </source>
</evidence>
<gene>
    <name evidence="3" type="ORF">SteCoe_14813</name>
</gene>
<proteinExistence type="inferred from homology"/>
<dbReference type="GO" id="GO:0042254">
    <property type="term" value="P:ribosome biogenesis"/>
    <property type="evidence" value="ECO:0007669"/>
    <property type="project" value="InterPro"/>
</dbReference>
<dbReference type="InterPro" id="IPR027193">
    <property type="entry name" value="Noc4"/>
</dbReference>
<dbReference type="Pfam" id="PF03914">
    <property type="entry name" value="CBF"/>
    <property type="match status" value="1"/>
</dbReference>
<comment type="caution">
    <text evidence="3">The sequence shown here is derived from an EMBL/GenBank/DDBJ whole genome shotgun (WGS) entry which is preliminary data.</text>
</comment>
<protein>
    <recommendedName>
        <fullName evidence="2">CCAAT-binding factor domain-containing protein</fullName>
    </recommendedName>
</protein>